<evidence type="ECO:0000256" key="1">
    <source>
        <dbReference type="ARBA" id="ARBA00001917"/>
    </source>
</evidence>
<proteinExistence type="predicted"/>
<evidence type="ECO:0000259" key="6">
    <source>
        <dbReference type="Pfam" id="PF00724"/>
    </source>
</evidence>
<name>A0A1J5QFM7_9ZZZZ</name>
<dbReference type="EMBL" id="MLJW01001331">
    <property type="protein sequence ID" value="OIQ78804.1"/>
    <property type="molecule type" value="Genomic_DNA"/>
</dbReference>
<keyword evidence="2" id="KW-0285">Flavoprotein</keyword>
<evidence type="ECO:0000256" key="5">
    <source>
        <dbReference type="ARBA" id="ARBA00023002"/>
    </source>
</evidence>
<evidence type="ECO:0000256" key="4">
    <source>
        <dbReference type="ARBA" id="ARBA00022857"/>
    </source>
</evidence>
<dbReference type="GO" id="GO:0010181">
    <property type="term" value="F:FMN binding"/>
    <property type="evidence" value="ECO:0007669"/>
    <property type="project" value="InterPro"/>
</dbReference>
<dbReference type="SUPFAM" id="SSF51395">
    <property type="entry name" value="FMN-linked oxidoreductases"/>
    <property type="match status" value="1"/>
</dbReference>
<dbReference type="Gene3D" id="3.20.20.70">
    <property type="entry name" value="Aldolase class I"/>
    <property type="match status" value="1"/>
</dbReference>
<keyword evidence="4" id="KW-0521">NADP</keyword>
<protein>
    <submittedName>
        <fullName evidence="7">NADPH dehydrogenase</fullName>
        <ecNumber evidence="7">1.6.99.1</ecNumber>
    </submittedName>
</protein>
<dbReference type="InterPro" id="IPR013785">
    <property type="entry name" value="Aldolase_TIM"/>
</dbReference>
<dbReference type="InterPro" id="IPR001155">
    <property type="entry name" value="OxRdtase_FMN_N"/>
</dbReference>
<evidence type="ECO:0000256" key="2">
    <source>
        <dbReference type="ARBA" id="ARBA00022630"/>
    </source>
</evidence>
<accession>A0A1J5QFM7</accession>
<dbReference type="PANTHER" id="PTHR43303:SF4">
    <property type="entry name" value="NADPH DEHYDROGENASE C23G7.10C-RELATED"/>
    <property type="match status" value="1"/>
</dbReference>
<keyword evidence="5 7" id="KW-0560">Oxidoreductase</keyword>
<keyword evidence="3" id="KW-0288">FMN</keyword>
<dbReference type="Pfam" id="PF00724">
    <property type="entry name" value="Oxidored_FMN"/>
    <property type="match status" value="1"/>
</dbReference>
<comment type="caution">
    <text evidence="7">The sequence shown here is derived from an EMBL/GenBank/DDBJ whole genome shotgun (WGS) entry which is preliminary data.</text>
</comment>
<reference evidence="7" key="1">
    <citation type="submission" date="2016-10" db="EMBL/GenBank/DDBJ databases">
        <title>Sequence of Gallionella enrichment culture.</title>
        <authorList>
            <person name="Poehlein A."/>
            <person name="Muehling M."/>
            <person name="Daniel R."/>
        </authorList>
    </citation>
    <scope>NUCLEOTIDE SEQUENCE</scope>
</reference>
<dbReference type="PANTHER" id="PTHR43303">
    <property type="entry name" value="NADPH DEHYDROGENASE C23G7.10C-RELATED"/>
    <property type="match status" value="1"/>
</dbReference>
<dbReference type="EC" id="1.6.99.1" evidence="7"/>
<evidence type="ECO:0000256" key="3">
    <source>
        <dbReference type="ARBA" id="ARBA00022643"/>
    </source>
</evidence>
<sequence length="358" mass="38608">MTSSKLFEPLQINGVQFTNRAWVSPMCQYSAKDGFVSEWHRVHLGSFATGGTGLIMVEASGVTPEGRITPDCPGLWSDEHVEKFRPIVDFAHSMGTRIGIQLAHAGRKASTFAPWKGNGSVPITDGGWETVAPSAIPFGDYATPRAISTDEIAAQVEAFVLAAKRVVAVGFDVVEIHAAHGYFLHQFLSPLTNLREDEYGGDFVGRTRFLREVAAAVRAAIPATTPLFVRISATDWVDGGWDLEQSIELAKELKKLGVDFIDVSTGGLVHDAKIPAGPNFQVPFAAAIRKEAEIATSAVGFITEPAQAEAIIAEGSADAVMLARAFLRNPRWALNAAETLGVTIPWPKQFERARTLPA</sequence>
<feature type="domain" description="NADH:flavin oxidoreductase/NADH oxidase N-terminal" evidence="6">
    <location>
        <begin position="5"/>
        <end position="338"/>
    </location>
</feature>
<dbReference type="AlphaFoldDB" id="A0A1J5QFM7"/>
<comment type="cofactor">
    <cofactor evidence="1">
        <name>FMN</name>
        <dbReference type="ChEBI" id="CHEBI:58210"/>
    </cofactor>
</comment>
<evidence type="ECO:0000313" key="7">
    <source>
        <dbReference type="EMBL" id="OIQ78804.1"/>
    </source>
</evidence>
<gene>
    <name evidence="7" type="primary">namA_12</name>
    <name evidence="7" type="ORF">GALL_394830</name>
</gene>
<dbReference type="CDD" id="cd02932">
    <property type="entry name" value="OYE_YqiM_FMN"/>
    <property type="match status" value="1"/>
</dbReference>
<dbReference type="GO" id="GO:0003959">
    <property type="term" value="F:NADPH dehydrogenase activity"/>
    <property type="evidence" value="ECO:0007669"/>
    <property type="project" value="UniProtKB-EC"/>
</dbReference>
<dbReference type="GO" id="GO:0050661">
    <property type="term" value="F:NADP binding"/>
    <property type="evidence" value="ECO:0007669"/>
    <property type="project" value="InterPro"/>
</dbReference>
<dbReference type="InterPro" id="IPR044152">
    <property type="entry name" value="YqjM-like"/>
</dbReference>
<organism evidence="7">
    <name type="scientific">mine drainage metagenome</name>
    <dbReference type="NCBI Taxonomy" id="410659"/>
    <lineage>
        <taxon>unclassified sequences</taxon>
        <taxon>metagenomes</taxon>
        <taxon>ecological metagenomes</taxon>
    </lineage>
</organism>